<dbReference type="SMART" id="SM00895">
    <property type="entry name" value="FCD"/>
    <property type="match status" value="1"/>
</dbReference>
<accession>A0A5N1JXI9</accession>
<dbReference type="SUPFAM" id="SSF48008">
    <property type="entry name" value="GntR ligand-binding domain-like"/>
    <property type="match status" value="1"/>
</dbReference>
<dbReference type="SUPFAM" id="SSF46785">
    <property type="entry name" value="Winged helix' DNA-binding domain"/>
    <property type="match status" value="1"/>
</dbReference>
<dbReference type="GO" id="GO:0003677">
    <property type="term" value="F:DNA binding"/>
    <property type="evidence" value="ECO:0007669"/>
    <property type="project" value="UniProtKB-KW"/>
</dbReference>
<dbReference type="AlphaFoldDB" id="A0A5N1JXI9"/>
<dbReference type="SMART" id="SM00345">
    <property type="entry name" value="HTH_GNTR"/>
    <property type="match status" value="1"/>
</dbReference>
<dbReference type="RefSeq" id="WP_151092541.1">
    <property type="nucleotide sequence ID" value="NZ_JBLZNM010000001.1"/>
</dbReference>
<reference evidence="5 6" key="1">
    <citation type="submission" date="2019-09" db="EMBL/GenBank/DDBJ databases">
        <title>Biological control of the noxious weed angled onion (Allium triquetrum) thwarted by endophytic bacteria in Victoria, Australia.</title>
        <authorList>
            <person name="Tehranchian P."/>
            <person name="Adair R.J."/>
            <person name="Van T.H."/>
            <person name="Morrison P.D."/>
            <person name="Williams H."/>
            <person name="Lawrie A.C."/>
        </authorList>
    </citation>
    <scope>NUCLEOTIDE SEQUENCE [LARGE SCALE GENOMIC DNA]</scope>
    <source>
        <strain evidence="5 6">RPTAtOch1</strain>
    </source>
</reference>
<dbReference type="Gene3D" id="1.20.120.530">
    <property type="entry name" value="GntR ligand-binding domain-like"/>
    <property type="match status" value="1"/>
</dbReference>
<dbReference type="Gene3D" id="1.10.10.10">
    <property type="entry name" value="Winged helix-like DNA-binding domain superfamily/Winged helix DNA-binding domain"/>
    <property type="match status" value="1"/>
</dbReference>
<name>A0A5N1JXI9_9HYPH</name>
<sequence length="243" mass="27601">MSEQAGDDRDNLSDIVYQQLKSGLLRAQFKPHQRFKVRQLALSLGTSETPVREALMQLSREGAIEIKPRFYIRVRRLSLAEYKEIRAMRLVLEPLAAEHALTNISDETIAKLEAIHRELTEAERNGDWPAALQINSDFHFALYKQSGMAHLIDVLESLWIRVGPLVSELYPTAKPTYPGRHQHENIITALSNRDSYALRLAVQLDLIEGGAALLKRLQQYERENLGEADLAGDRSILNSHQNL</sequence>
<evidence type="ECO:0000256" key="1">
    <source>
        <dbReference type="ARBA" id="ARBA00023015"/>
    </source>
</evidence>
<gene>
    <name evidence="5" type="ORF">F3W84_08080</name>
</gene>
<dbReference type="EMBL" id="VYXQ01000006">
    <property type="protein sequence ID" value="KAA9368817.1"/>
    <property type="molecule type" value="Genomic_DNA"/>
</dbReference>
<evidence type="ECO:0000313" key="6">
    <source>
        <dbReference type="Proteomes" id="UP000327108"/>
    </source>
</evidence>
<dbReference type="Proteomes" id="UP000327108">
    <property type="component" value="Unassembled WGS sequence"/>
</dbReference>
<dbReference type="GO" id="GO:0003700">
    <property type="term" value="F:DNA-binding transcription factor activity"/>
    <property type="evidence" value="ECO:0007669"/>
    <property type="project" value="InterPro"/>
</dbReference>
<keyword evidence="1" id="KW-0805">Transcription regulation</keyword>
<protein>
    <submittedName>
        <fullName evidence="5">GntR family transcriptional regulator</fullName>
    </submittedName>
</protein>
<keyword evidence="2" id="KW-0238">DNA-binding</keyword>
<dbReference type="InterPro" id="IPR008920">
    <property type="entry name" value="TF_FadR/GntR_C"/>
</dbReference>
<evidence type="ECO:0000256" key="3">
    <source>
        <dbReference type="ARBA" id="ARBA00023163"/>
    </source>
</evidence>
<evidence type="ECO:0000313" key="5">
    <source>
        <dbReference type="EMBL" id="KAA9368817.1"/>
    </source>
</evidence>
<dbReference type="PANTHER" id="PTHR43537">
    <property type="entry name" value="TRANSCRIPTIONAL REGULATOR, GNTR FAMILY"/>
    <property type="match status" value="1"/>
</dbReference>
<comment type="caution">
    <text evidence="5">The sequence shown here is derived from an EMBL/GenBank/DDBJ whole genome shotgun (WGS) entry which is preliminary data.</text>
</comment>
<dbReference type="InterPro" id="IPR036390">
    <property type="entry name" value="WH_DNA-bd_sf"/>
</dbReference>
<dbReference type="InterPro" id="IPR011711">
    <property type="entry name" value="GntR_C"/>
</dbReference>
<dbReference type="Pfam" id="PF07729">
    <property type="entry name" value="FCD"/>
    <property type="match status" value="1"/>
</dbReference>
<dbReference type="InterPro" id="IPR000524">
    <property type="entry name" value="Tscrpt_reg_HTH_GntR"/>
</dbReference>
<organism evidence="5 6">
    <name type="scientific">Ochrobactrum quorumnocens</name>
    <dbReference type="NCBI Taxonomy" id="271865"/>
    <lineage>
        <taxon>Bacteria</taxon>
        <taxon>Pseudomonadati</taxon>
        <taxon>Pseudomonadota</taxon>
        <taxon>Alphaproteobacteria</taxon>
        <taxon>Hyphomicrobiales</taxon>
        <taxon>Brucellaceae</taxon>
        <taxon>Brucella/Ochrobactrum group</taxon>
        <taxon>Ochrobactrum</taxon>
    </lineage>
</organism>
<evidence type="ECO:0000256" key="2">
    <source>
        <dbReference type="ARBA" id="ARBA00023125"/>
    </source>
</evidence>
<feature type="domain" description="HTH gntR-type" evidence="4">
    <location>
        <begin position="10"/>
        <end position="77"/>
    </location>
</feature>
<dbReference type="PROSITE" id="PS50949">
    <property type="entry name" value="HTH_GNTR"/>
    <property type="match status" value="1"/>
</dbReference>
<keyword evidence="3" id="KW-0804">Transcription</keyword>
<dbReference type="PANTHER" id="PTHR43537:SF39">
    <property type="entry name" value="HTH-TYPE TRANSCRIPTIONAL REGULATOR MCBR"/>
    <property type="match status" value="1"/>
</dbReference>
<evidence type="ECO:0000259" key="4">
    <source>
        <dbReference type="PROSITE" id="PS50949"/>
    </source>
</evidence>
<dbReference type="InterPro" id="IPR036388">
    <property type="entry name" value="WH-like_DNA-bd_sf"/>
</dbReference>
<keyword evidence="6" id="KW-1185">Reference proteome</keyword>
<proteinExistence type="predicted"/>
<dbReference type="Pfam" id="PF00392">
    <property type="entry name" value="GntR"/>
    <property type="match status" value="1"/>
</dbReference>